<organism evidence="3 4">
    <name type="scientific">Mycena pura</name>
    <dbReference type="NCBI Taxonomy" id="153505"/>
    <lineage>
        <taxon>Eukaryota</taxon>
        <taxon>Fungi</taxon>
        <taxon>Dikarya</taxon>
        <taxon>Basidiomycota</taxon>
        <taxon>Agaricomycotina</taxon>
        <taxon>Agaricomycetes</taxon>
        <taxon>Agaricomycetidae</taxon>
        <taxon>Agaricales</taxon>
        <taxon>Marasmiineae</taxon>
        <taxon>Mycenaceae</taxon>
        <taxon>Mycena</taxon>
    </lineage>
</organism>
<dbReference type="SUPFAM" id="SSF52540">
    <property type="entry name" value="P-loop containing nucleoside triphosphate hydrolases"/>
    <property type="match status" value="1"/>
</dbReference>
<protein>
    <recommendedName>
        <fullName evidence="2">Nephrocystin 3-like N-terminal domain-containing protein</fullName>
    </recommendedName>
</protein>
<sequence>ILHRAVALAALHDAAESYPQPRCHPETRKELLEKLRRWCTDSSDDPPILWLHGPAGAGKSAVMITVSEQLQDTYQLGGAFYFKRGHSTRGNANVLFATIALQLAVNIPELRLPIARVVEENPTVVARSMAVQLQELIFDPCNTIECSSRRIILIDGLDECEGKDVQQDILRLLGNFLAHAPLPFRFVIASRPEPHIREVLDGSSLRDLYSKFNIEQSYEDVRAYLQSEFARIHREHSTMAAVPTPWPSPDVVDRLVEKSSGYFIYASTIIKYIDDKAHRPTRRLAAIEALSGSSSQSPLTALDSLYTQILSSIPETPNLVSILRVIYNFHLEPSEIEELLGLEAGDVRLALRGLHSLIRDEKDLGLSFIHASFGDFLNDPSRAGDFYTGDAAGLEDLARLVLSELGYTYDDLEKNRTDPIALSVYFSLPSPSTKFIRSSLGSRLGSLLKQVAPSEDLVYLFRAINPDFIIYAGADVDVLLSWLQVSILVQLVHQFHLVI</sequence>
<accession>A0AAD6UWI7</accession>
<dbReference type="EMBL" id="JARJCW010000084">
    <property type="protein sequence ID" value="KAJ7196366.1"/>
    <property type="molecule type" value="Genomic_DNA"/>
</dbReference>
<dbReference type="PANTHER" id="PTHR10039">
    <property type="entry name" value="AMELOGENIN"/>
    <property type="match status" value="1"/>
</dbReference>
<evidence type="ECO:0000313" key="4">
    <source>
        <dbReference type="Proteomes" id="UP001219525"/>
    </source>
</evidence>
<proteinExistence type="predicted"/>
<evidence type="ECO:0000256" key="1">
    <source>
        <dbReference type="ARBA" id="ARBA00022737"/>
    </source>
</evidence>
<name>A0AAD6UWI7_9AGAR</name>
<dbReference type="PANTHER" id="PTHR10039:SF14">
    <property type="entry name" value="NACHT DOMAIN-CONTAINING PROTEIN"/>
    <property type="match status" value="1"/>
</dbReference>
<dbReference type="AlphaFoldDB" id="A0AAD6UWI7"/>
<dbReference type="Gene3D" id="3.40.50.300">
    <property type="entry name" value="P-loop containing nucleotide triphosphate hydrolases"/>
    <property type="match status" value="1"/>
</dbReference>
<dbReference type="InterPro" id="IPR056884">
    <property type="entry name" value="NPHP3-like_N"/>
</dbReference>
<feature type="non-terminal residue" evidence="3">
    <location>
        <position position="1"/>
    </location>
</feature>
<comment type="caution">
    <text evidence="3">The sequence shown here is derived from an EMBL/GenBank/DDBJ whole genome shotgun (WGS) entry which is preliminary data.</text>
</comment>
<dbReference type="InterPro" id="IPR027417">
    <property type="entry name" value="P-loop_NTPase"/>
</dbReference>
<gene>
    <name evidence="3" type="ORF">GGX14DRAFT_376192</name>
</gene>
<feature type="domain" description="Nephrocystin 3-like N-terminal" evidence="2">
    <location>
        <begin position="33"/>
        <end position="191"/>
    </location>
</feature>
<reference evidence="3" key="1">
    <citation type="submission" date="2023-03" db="EMBL/GenBank/DDBJ databases">
        <title>Massive genome expansion in bonnet fungi (Mycena s.s.) driven by repeated elements and novel gene families across ecological guilds.</title>
        <authorList>
            <consortium name="Lawrence Berkeley National Laboratory"/>
            <person name="Harder C.B."/>
            <person name="Miyauchi S."/>
            <person name="Viragh M."/>
            <person name="Kuo A."/>
            <person name="Thoen E."/>
            <person name="Andreopoulos B."/>
            <person name="Lu D."/>
            <person name="Skrede I."/>
            <person name="Drula E."/>
            <person name="Henrissat B."/>
            <person name="Morin E."/>
            <person name="Kohler A."/>
            <person name="Barry K."/>
            <person name="LaButti K."/>
            <person name="Morin E."/>
            <person name="Salamov A."/>
            <person name="Lipzen A."/>
            <person name="Mereny Z."/>
            <person name="Hegedus B."/>
            <person name="Baldrian P."/>
            <person name="Stursova M."/>
            <person name="Weitz H."/>
            <person name="Taylor A."/>
            <person name="Grigoriev I.V."/>
            <person name="Nagy L.G."/>
            <person name="Martin F."/>
            <person name="Kauserud H."/>
        </authorList>
    </citation>
    <scope>NUCLEOTIDE SEQUENCE</scope>
    <source>
        <strain evidence="3">9144</strain>
    </source>
</reference>
<evidence type="ECO:0000313" key="3">
    <source>
        <dbReference type="EMBL" id="KAJ7196366.1"/>
    </source>
</evidence>
<evidence type="ECO:0000259" key="2">
    <source>
        <dbReference type="Pfam" id="PF24883"/>
    </source>
</evidence>
<dbReference type="Pfam" id="PF24883">
    <property type="entry name" value="NPHP3_N"/>
    <property type="match status" value="1"/>
</dbReference>
<keyword evidence="4" id="KW-1185">Reference proteome</keyword>
<dbReference type="Proteomes" id="UP001219525">
    <property type="component" value="Unassembled WGS sequence"/>
</dbReference>
<keyword evidence="1" id="KW-0677">Repeat</keyword>